<name>A0A5E4NEG9_9HEMI</name>
<protein>
    <submittedName>
        <fullName evidence="1">Uncharacterized protein</fullName>
    </submittedName>
</protein>
<sequence length="141" mass="16110">MSDSLSLNKSVSVVTANSVEVNDLQLDVNQKESSFSAVEIISKSIEQPLSLSENITNVIINNETAAMDLKLSMKKPVRRKYPFTEKSKREKETIIRTQREEKYEQIKKMNEMITHGAEVIKVRASRIFCSAINQYTQLNQN</sequence>
<proteinExistence type="predicted"/>
<dbReference type="EMBL" id="CABPRJ010001937">
    <property type="protein sequence ID" value="VVC42100.1"/>
    <property type="molecule type" value="Genomic_DNA"/>
</dbReference>
<keyword evidence="2" id="KW-1185">Reference proteome</keyword>
<reference evidence="1 2" key="1">
    <citation type="submission" date="2019-08" db="EMBL/GenBank/DDBJ databases">
        <authorList>
            <person name="Alioto T."/>
            <person name="Alioto T."/>
            <person name="Gomez Garrido J."/>
        </authorList>
    </citation>
    <scope>NUCLEOTIDE SEQUENCE [LARGE SCALE GENOMIC DNA]</scope>
</reference>
<organism evidence="1 2">
    <name type="scientific">Cinara cedri</name>
    <dbReference type="NCBI Taxonomy" id="506608"/>
    <lineage>
        <taxon>Eukaryota</taxon>
        <taxon>Metazoa</taxon>
        <taxon>Ecdysozoa</taxon>
        <taxon>Arthropoda</taxon>
        <taxon>Hexapoda</taxon>
        <taxon>Insecta</taxon>
        <taxon>Pterygota</taxon>
        <taxon>Neoptera</taxon>
        <taxon>Paraneoptera</taxon>
        <taxon>Hemiptera</taxon>
        <taxon>Sternorrhyncha</taxon>
        <taxon>Aphidomorpha</taxon>
        <taxon>Aphidoidea</taxon>
        <taxon>Aphididae</taxon>
        <taxon>Lachninae</taxon>
        <taxon>Cinara</taxon>
    </lineage>
</organism>
<evidence type="ECO:0000313" key="2">
    <source>
        <dbReference type="Proteomes" id="UP000325440"/>
    </source>
</evidence>
<dbReference type="AlphaFoldDB" id="A0A5E4NEG9"/>
<accession>A0A5E4NEG9</accession>
<evidence type="ECO:0000313" key="1">
    <source>
        <dbReference type="EMBL" id="VVC42100.1"/>
    </source>
</evidence>
<dbReference type="Proteomes" id="UP000325440">
    <property type="component" value="Unassembled WGS sequence"/>
</dbReference>
<gene>
    <name evidence="1" type="ORF">CINCED_3A021681</name>
</gene>